<dbReference type="EMBL" id="SNXZ01000003">
    <property type="protein sequence ID" value="TDP97877.1"/>
    <property type="molecule type" value="Genomic_DNA"/>
</dbReference>
<evidence type="ECO:0000313" key="12">
    <source>
        <dbReference type="EMBL" id="TDP97877.1"/>
    </source>
</evidence>
<evidence type="ECO:0000256" key="1">
    <source>
        <dbReference type="ARBA" id="ARBA00004496"/>
    </source>
</evidence>
<dbReference type="Pfam" id="PF09339">
    <property type="entry name" value="HTH_IclR"/>
    <property type="match status" value="1"/>
</dbReference>
<evidence type="ECO:0000256" key="6">
    <source>
        <dbReference type="ARBA" id="ARBA00023125"/>
    </source>
</evidence>
<dbReference type="GO" id="GO:0003677">
    <property type="term" value="F:DNA binding"/>
    <property type="evidence" value="ECO:0007669"/>
    <property type="project" value="UniProtKB-KW"/>
</dbReference>
<dbReference type="PIRSF" id="PIRSF006171">
    <property type="entry name" value="RR_citrat_malat"/>
    <property type="match status" value="1"/>
</dbReference>
<dbReference type="SUPFAM" id="SSF52172">
    <property type="entry name" value="CheY-like"/>
    <property type="match status" value="1"/>
</dbReference>
<dbReference type="Gene3D" id="3.40.50.2300">
    <property type="match status" value="1"/>
</dbReference>
<evidence type="ECO:0000256" key="3">
    <source>
        <dbReference type="ARBA" id="ARBA00022553"/>
    </source>
</evidence>
<keyword evidence="7 9" id="KW-0010">Activator</keyword>
<organism evidence="12 13">
    <name type="scientific">Labedaea rhizosphaerae</name>
    <dbReference type="NCBI Taxonomy" id="598644"/>
    <lineage>
        <taxon>Bacteria</taxon>
        <taxon>Bacillati</taxon>
        <taxon>Actinomycetota</taxon>
        <taxon>Actinomycetes</taxon>
        <taxon>Pseudonocardiales</taxon>
        <taxon>Pseudonocardiaceae</taxon>
        <taxon>Labedaea</taxon>
    </lineage>
</organism>
<evidence type="ECO:0000256" key="8">
    <source>
        <dbReference type="ARBA" id="ARBA00023163"/>
    </source>
</evidence>
<proteinExistence type="predicted"/>
<comment type="subcellular location">
    <subcellularLocation>
        <location evidence="1 9">Cytoplasm</location>
    </subcellularLocation>
</comment>
<keyword evidence="2 9" id="KW-0963">Cytoplasm</keyword>
<reference evidence="12 13" key="1">
    <citation type="submission" date="2019-03" db="EMBL/GenBank/DDBJ databases">
        <title>Genomic Encyclopedia of Type Strains, Phase IV (KMG-IV): sequencing the most valuable type-strain genomes for metagenomic binning, comparative biology and taxonomic classification.</title>
        <authorList>
            <person name="Goeker M."/>
        </authorList>
    </citation>
    <scope>NUCLEOTIDE SEQUENCE [LARGE SCALE GENOMIC DNA]</scope>
    <source>
        <strain evidence="12 13">DSM 45361</strain>
    </source>
</reference>
<keyword evidence="5 9" id="KW-0805">Transcription regulation</keyword>
<evidence type="ECO:0000313" key="13">
    <source>
        <dbReference type="Proteomes" id="UP000295444"/>
    </source>
</evidence>
<comment type="caution">
    <text evidence="12">The sequence shown here is derived from an EMBL/GenBank/DDBJ whole genome shotgun (WGS) entry which is preliminary data.</text>
</comment>
<protein>
    <recommendedName>
        <fullName evidence="9">Transcriptional regulatory protein</fullName>
    </recommendedName>
</protein>
<evidence type="ECO:0000259" key="11">
    <source>
        <dbReference type="PROSITE" id="PS50110"/>
    </source>
</evidence>
<dbReference type="SMART" id="SM00448">
    <property type="entry name" value="REC"/>
    <property type="match status" value="1"/>
</dbReference>
<dbReference type="AlphaFoldDB" id="A0A4R6SDW2"/>
<gene>
    <name evidence="12" type="ORF">EV186_103854</name>
</gene>
<keyword evidence="13" id="KW-1185">Reference proteome</keyword>
<evidence type="ECO:0000256" key="7">
    <source>
        <dbReference type="ARBA" id="ARBA00023159"/>
    </source>
</evidence>
<keyword evidence="4 9" id="KW-0902">Two-component regulatory system</keyword>
<accession>A0A4R6SDW2</accession>
<feature type="modified residue" description="4-aspartylphosphate" evidence="10">
    <location>
        <position position="54"/>
    </location>
</feature>
<keyword evidence="3 10" id="KW-0597">Phosphoprotein</keyword>
<evidence type="ECO:0000256" key="10">
    <source>
        <dbReference type="PROSITE-ProRule" id="PRU00169"/>
    </source>
</evidence>
<evidence type="ECO:0000256" key="5">
    <source>
        <dbReference type="ARBA" id="ARBA00023015"/>
    </source>
</evidence>
<sequence length="219" mass="23068">MIGVLVVEDDFRVAAVHAAFTEQVGGFKVVGTARTAAQARAKVAELKPDLVLLDTYLPDQLGIELLADLRVDTIMLTAASDAPTVRAALAAGALNYLVKPFTAADLAARLTAYARYRGLLAAGDKNLDQDEIDRALRVLHDGDKPSVPKGQSPVTARLVADALRSADGSRSAAEIAAQLGIGRATAQRYLAALAADGTAAMGLRYGTTGRPEHEYTWRG</sequence>
<dbReference type="Proteomes" id="UP000295444">
    <property type="component" value="Unassembled WGS sequence"/>
</dbReference>
<dbReference type="InterPro" id="IPR011006">
    <property type="entry name" value="CheY-like_superfamily"/>
</dbReference>
<dbReference type="InterPro" id="IPR051271">
    <property type="entry name" value="2C-system_Tx_regulators"/>
</dbReference>
<keyword evidence="8 9" id="KW-0804">Transcription</keyword>
<dbReference type="PANTHER" id="PTHR45526:SF1">
    <property type="entry name" value="TRANSCRIPTIONAL REGULATORY PROTEIN DCUR-RELATED"/>
    <property type="match status" value="1"/>
</dbReference>
<dbReference type="PANTHER" id="PTHR45526">
    <property type="entry name" value="TRANSCRIPTIONAL REGULATORY PROTEIN DPIA"/>
    <property type="match status" value="1"/>
</dbReference>
<evidence type="ECO:0000256" key="4">
    <source>
        <dbReference type="ARBA" id="ARBA00023012"/>
    </source>
</evidence>
<dbReference type="GO" id="GO:0000156">
    <property type="term" value="F:phosphorelay response regulator activity"/>
    <property type="evidence" value="ECO:0007669"/>
    <property type="project" value="TreeGrafter"/>
</dbReference>
<dbReference type="GO" id="GO:0003700">
    <property type="term" value="F:DNA-binding transcription factor activity"/>
    <property type="evidence" value="ECO:0007669"/>
    <property type="project" value="InterPro"/>
</dbReference>
<dbReference type="PROSITE" id="PS50110">
    <property type="entry name" value="RESPONSE_REGULATORY"/>
    <property type="match status" value="1"/>
</dbReference>
<dbReference type="Pfam" id="PF00072">
    <property type="entry name" value="Response_reg"/>
    <property type="match status" value="1"/>
</dbReference>
<feature type="domain" description="Response regulatory" evidence="11">
    <location>
        <begin position="3"/>
        <end position="114"/>
    </location>
</feature>
<evidence type="ECO:0000256" key="2">
    <source>
        <dbReference type="ARBA" id="ARBA00022490"/>
    </source>
</evidence>
<dbReference type="GO" id="GO:0005737">
    <property type="term" value="C:cytoplasm"/>
    <property type="evidence" value="ECO:0007669"/>
    <property type="project" value="UniProtKB-SubCell"/>
</dbReference>
<name>A0A4R6SDW2_LABRH</name>
<dbReference type="InterPro" id="IPR024187">
    <property type="entry name" value="Sig_transdc_resp-reg_cit/mal"/>
</dbReference>
<dbReference type="OrthoDB" id="7187989at2"/>
<evidence type="ECO:0000256" key="9">
    <source>
        <dbReference type="PIRNR" id="PIRNR006171"/>
    </source>
</evidence>
<keyword evidence="6 9" id="KW-0238">DNA-binding</keyword>
<dbReference type="InterPro" id="IPR001789">
    <property type="entry name" value="Sig_transdc_resp-reg_receiver"/>
</dbReference>
<dbReference type="RefSeq" id="WP_133851016.1">
    <property type="nucleotide sequence ID" value="NZ_SNXZ01000003.1"/>
</dbReference>
<dbReference type="InterPro" id="IPR005471">
    <property type="entry name" value="Tscrpt_reg_IclR_N"/>
</dbReference>